<evidence type="ECO:0000256" key="2">
    <source>
        <dbReference type="ARBA" id="ARBA00006024"/>
    </source>
</evidence>
<dbReference type="InterPro" id="IPR036163">
    <property type="entry name" value="HMA_dom_sf"/>
</dbReference>
<feature type="domain" description="HMA" evidence="12">
    <location>
        <begin position="5"/>
        <end position="72"/>
    </location>
</feature>
<keyword evidence="9 11" id="KW-1133">Transmembrane helix</keyword>
<dbReference type="Pfam" id="PF00403">
    <property type="entry name" value="HMA"/>
    <property type="match status" value="1"/>
</dbReference>
<feature type="transmembrane region" description="Helical" evidence="11">
    <location>
        <begin position="410"/>
        <end position="432"/>
    </location>
</feature>
<dbReference type="Gene3D" id="2.70.150.10">
    <property type="entry name" value="Calcium-transporting ATPase, cytoplasmic transduction domain A"/>
    <property type="match status" value="1"/>
</dbReference>
<evidence type="ECO:0000256" key="5">
    <source>
        <dbReference type="ARBA" id="ARBA00022723"/>
    </source>
</evidence>
<dbReference type="InterPro" id="IPR023299">
    <property type="entry name" value="ATPase_P-typ_cyto_dom_N"/>
</dbReference>
<feature type="transmembrane region" description="Helical" evidence="11">
    <location>
        <begin position="782"/>
        <end position="800"/>
    </location>
</feature>
<sequence length="806" mass="87039">MKTENPIYIPLENVDSEHCALIVDKGLSEIKEITSHTVELNNHRALITAKKYPEEAVQAAVKQIRDLGYEVTTVKQTFPVTNMSCASCAANTEATLNNQVGVVKAEVNYANTSAKVEYIPSLVTAQAMKEAVQAAGYDLLIDDSNEAKESLADIKANQYQALRKRAIGALILAVPLFVIGMFFMDMPYGNYIMWALATPMIFIYGSQFFVGAWKQAKHRSANMDTLVAISTGTAYIYSVLITLFPDFMHRMGIHSHVYFEAAGIVIAFILLGKLLEEKAKGNTSSAIKKLIGLQPKHVTIVHENGHQMQVSISSVNVGDILLVKPGERIAVDGLVVNGSSYLDESMISGEPIPVSKTEGSAVFGGTINQKGSFQFKAEKVGSDTILAHIIKMVEDAQGSKAPVQKLVDKIAAVFVPIVIGIAILSLLIWMILGGESGLSQGIVAFVTVLVIACPCALGLATPTAIMVGVGKGAEKGILIKDAESLELAKKVNAIILDKTGTITEGKPKVTAIKWFEEFNEQHQNILYSIEKSSEHPLADAITEHLKDKSQFLQGIAVENISGQGIEGKFEQSVYIIGNELLVKKREVEISSEVKNWVDQQLEAAQTLVLFCNNKRVLAAIAIADQIKATSKQAVQQLQKDGITVYMLTGDNEQTARAVADQLGINEYRANVLPADKAAFTKKLQESGKVVAMVGDGINDSTALAQADVSIAMGKGSDIAMDVAKMTIISSDLTKIPEAIHLSKNTVQAIKQNLFWAFIYNIIGIPIAAGILFPINGFLLDPMWAGAAMALSSVSVVSNSLRLKYKV</sequence>
<dbReference type="SUPFAM" id="SSF81660">
    <property type="entry name" value="Metal cation-transporting ATPase, ATP-binding domain N"/>
    <property type="match status" value="1"/>
</dbReference>
<dbReference type="InterPro" id="IPR001757">
    <property type="entry name" value="P_typ_ATPase"/>
</dbReference>
<dbReference type="PROSITE" id="PS00154">
    <property type="entry name" value="ATPASE_E1_E2"/>
    <property type="match status" value="1"/>
</dbReference>
<dbReference type="Gene3D" id="3.40.50.1000">
    <property type="entry name" value="HAD superfamily/HAD-like"/>
    <property type="match status" value="1"/>
</dbReference>
<dbReference type="InterPro" id="IPR018303">
    <property type="entry name" value="ATPase_P-typ_P_site"/>
</dbReference>
<dbReference type="GO" id="GO:0005507">
    <property type="term" value="F:copper ion binding"/>
    <property type="evidence" value="ECO:0007669"/>
    <property type="project" value="TreeGrafter"/>
</dbReference>
<feature type="transmembrane region" description="Helical" evidence="11">
    <location>
        <begin position="256"/>
        <end position="275"/>
    </location>
</feature>
<feature type="transmembrane region" description="Helical" evidence="11">
    <location>
        <begin position="438"/>
        <end position="461"/>
    </location>
</feature>
<dbReference type="SUPFAM" id="SSF81665">
    <property type="entry name" value="Calcium ATPase, transmembrane domain M"/>
    <property type="match status" value="1"/>
</dbReference>
<dbReference type="CDD" id="cd00371">
    <property type="entry name" value="HMA"/>
    <property type="match status" value="1"/>
</dbReference>
<dbReference type="FunFam" id="2.70.150.10:FF:000002">
    <property type="entry name" value="Copper-transporting ATPase 1, putative"/>
    <property type="match status" value="1"/>
</dbReference>
<evidence type="ECO:0000259" key="12">
    <source>
        <dbReference type="PROSITE" id="PS50846"/>
    </source>
</evidence>
<dbReference type="SFLD" id="SFLDF00027">
    <property type="entry name" value="p-type_atpase"/>
    <property type="match status" value="1"/>
</dbReference>
<feature type="domain" description="HMA" evidence="12">
    <location>
        <begin position="74"/>
        <end position="140"/>
    </location>
</feature>
<dbReference type="InterPro" id="IPR036412">
    <property type="entry name" value="HAD-like_sf"/>
</dbReference>
<comment type="similarity">
    <text evidence="2 11">Belongs to the cation transport ATPase (P-type) (TC 3.A.3) family. Type IB subfamily.</text>
</comment>
<dbReference type="SFLD" id="SFLDS00003">
    <property type="entry name" value="Haloacid_Dehalogenase"/>
    <property type="match status" value="1"/>
</dbReference>
<dbReference type="SUPFAM" id="SSF81653">
    <property type="entry name" value="Calcium ATPase, transduction domain A"/>
    <property type="match status" value="1"/>
</dbReference>
<feature type="transmembrane region" description="Helical" evidence="11">
    <location>
        <begin position="191"/>
        <end position="213"/>
    </location>
</feature>
<dbReference type="GO" id="GO:0055070">
    <property type="term" value="P:copper ion homeostasis"/>
    <property type="evidence" value="ECO:0007669"/>
    <property type="project" value="TreeGrafter"/>
</dbReference>
<accession>A0A286AF71</accession>
<keyword evidence="10 11" id="KW-0472">Membrane</keyword>
<dbReference type="SUPFAM" id="SSF56784">
    <property type="entry name" value="HAD-like"/>
    <property type="match status" value="1"/>
</dbReference>
<evidence type="ECO:0000256" key="4">
    <source>
        <dbReference type="ARBA" id="ARBA00022692"/>
    </source>
</evidence>
<dbReference type="AlphaFoldDB" id="A0A286AF71"/>
<keyword evidence="7 11" id="KW-0067">ATP-binding</keyword>
<evidence type="ECO:0000313" key="13">
    <source>
        <dbReference type="EMBL" id="SOD20536.1"/>
    </source>
</evidence>
<evidence type="ECO:0000256" key="8">
    <source>
        <dbReference type="ARBA" id="ARBA00022967"/>
    </source>
</evidence>
<dbReference type="GO" id="GO:0005524">
    <property type="term" value="F:ATP binding"/>
    <property type="evidence" value="ECO:0007669"/>
    <property type="project" value="UniProtKB-UniRule"/>
</dbReference>
<dbReference type="PANTHER" id="PTHR43520:SF8">
    <property type="entry name" value="P-TYPE CU(+) TRANSPORTER"/>
    <property type="match status" value="1"/>
</dbReference>
<evidence type="ECO:0000256" key="10">
    <source>
        <dbReference type="ARBA" id="ARBA00023136"/>
    </source>
</evidence>
<dbReference type="SFLD" id="SFLDG00002">
    <property type="entry name" value="C1.7:_P-type_atpase_like"/>
    <property type="match status" value="1"/>
</dbReference>
<keyword evidence="3" id="KW-0813">Transport</keyword>
<proteinExistence type="inferred from homology"/>
<evidence type="ECO:0000256" key="7">
    <source>
        <dbReference type="ARBA" id="ARBA00022840"/>
    </source>
</evidence>
<feature type="transmembrane region" description="Helical" evidence="11">
    <location>
        <begin position="166"/>
        <end position="185"/>
    </location>
</feature>
<dbReference type="Gene3D" id="3.30.70.100">
    <property type="match status" value="2"/>
</dbReference>
<dbReference type="SUPFAM" id="SSF55008">
    <property type="entry name" value="HMA, heavy metal-associated domain"/>
    <property type="match status" value="2"/>
</dbReference>
<dbReference type="InterPro" id="IPR006121">
    <property type="entry name" value="HMA_dom"/>
</dbReference>
<keyword evidence="4 11" id="KW-0812">Transmembrane</keyword>
<feature type="transmembrane region" description="Helical" evidence="11">
    <location>
        <begin position="753"/>
        <end position="776"/>
    </location>
</feature>
<dbReference type="Proteomes" id="UP000219281">
    <property type="component" value="Unassembled WGS sequence"/>
</dbReference>
<gene>
    <name evidence="13" type="ORF">SAMN06297358_4261</name>
</gene>
<evidence type="ECO:0000256" key="6">
    <source>
        <dbReference type="ARBA" id="ARBA00022741"/>
    </source>
</evidence>
<dbReference type="NCBIfam" id="TIGR01511">
    <property type="entry name" value="ATPase-IB1_Cu"/>
    <property type="match status" value="1"/>
</dbReference>
<dbReference type="InterPro" id="IPR023298">
    <property type="entry name" value="ATPase_P-typ_TM_dom_sf"/>
</dbReference>
<dbReference type="InterPro" id="IPR008250">
    <property type="entry name" value="ATPase_P-typ_transduc_dom_A_sf"/>
</dbReference>
<evidence type="ECO:0000256" key="11">
    <source>
        <dbReference type="RuleBase" id="RU362081"/>
    </source>
</evidence>
<dbReference type="PROSITE" id="PS01229">
    <property type="entry name" value="COF_2"/>
    <property type="match status" value="1"/>
</dbReference>
<dbReference type="PANTHER" id="PTHR43520">
    <property type="entry name" value="ATP7, ISOFORM B"/>
    <property type="match status" value="1"/>
</dbReference>
<keyword evidence="6 11" id="KW-0547">Nucleotide-binding</keyword>
<dbReference type="GO" id="GO:0016887">
    <property type="term" value="F:ATP hydrolysis activity"/>
    <property type="evidence" value="ECO:0007669"/>
    <property type="project" value="InterPro"/>
</dbReference>
<dbReference type="GO" id="GO:0043682">
    <property type="term" value="F:P-type divalent copper transporter activity"/>
    <property type="evidence" value="ECO:0007669"/>
    <property type="project" value="TreeGrafter"/>
</dbReference>
<dbReference type="NCBIfam" id="TIGR01525">
    <property type="entry name" value="ATPase-IB_hvy"/>
    <property type="match status" value="1"/>
</dbReference>
<name>A0A286AF71_9SPHI</name>
<dbReference type="FunFam" id="3.30.70.100:FF:000001">
    <property type="entry name" value="ATPase copper transporting beta"/>
    <property type="match status" value="1"/>
</dbReference>
<reference evidence="14" key="1">
    <citation type="submission" date="2017-09" db="EMBL/GenBank/DDBJ databases">
        <authorList>
            <person name="Varghese N."/>
            <person name="Submissions S."/>
        </authorList>
    </citation>
    <scope>NUCLEOTIDE SEQUENCE [LARGE SCALE GENOMIC DNA]</scope>
    <source>
        <strain evidence="14">CGMCC 1.12803</strain>
    </source>
</reference>
<evidence type="ECO:0000256" key="3">
    <source>
        <dbReference type="ARBA" id="ARBA00022448"/>
    </source>
</evidence>
<dbReference type="Gene3D" id="3.40.1110.10">
    <property type="entry name" value="Calcium-transporting ATPase, cytoplasmic domain N"/>
    <property type="match status" value="1"/>
</dbReference>
<dbReference type="InterPro" id="IPR023214">
    <property type="entry name" value="HAD_sf"/>
</dbReference>
<organism evidence="13 14">
    <name type="scientific">Pedobacter xixiisoli</name>
    <dbReference type="NCBI Taxonomy" id="1476464"/>
    <lineage>
        <taxon>Bacteria</taxon>
        <taxon>Pseudomonadati</taxon>
        <taxon>Bacteroidota</taxon>
        <taxon>Sphingobacteriia</taxon>
        <taxon>Sphingobacteriales</taxon>
        <taxon>Sphingobacteriaceae</taxon>
        <taxon>Pedobacter</taxon>
    </lineage>
</organism>
<keyword evidence="5 11" id="KW-0479">Metal-binding</keyword>
<dbReference type="RefSeq" id="WP_097134032.1">
    <property type="nucleotide sequence ID" value="NZ_OCMT01000005.1"/>
</dbReference>
<evidence type="ECO:0000313" key="14">
    <source>
        <dbReference type="Proteomes" id="UP000219281"/>
    </source>
</evidence>
<keyword evidence="8" id="KW-1278">Translocase</keyword>
<dbReference type="CDD" id="cd02094">
    <property type="entry name" value="P-type_ATPase_Cu-like"/>
    <property type="match status" value="1"/>
</dbReference>
<dbReference type="EMBL" id="OCMT01000005">
    <property type="protein sequence ID" value="SOD20536.1"/>
    <property type="molecule type" value="Genomic_DNA"/>
</dbReference>
<dbReference type="InterPro" id="IPR044492">
    <property type="entry name" value="P_typ_ATPase_HD_dom"/>
</dbReference>
<dbReference type="GO" id="GO:0012505">
    <property type="term" value="C:endomembrane system"/>
    <property type="evidence" value="ECO:0007669"/>
    <property type="project" value="UniProtKB-SubCell"/>
</dbReference>
<dbReference type="PRINTS" id="PR00119">
    <property type="entry name" value="CATATPASE"/>
</dbReference>
<dbReference type="InterPro" id="IPR059000">
    <property type="entry name" value="ATPase_P-type_domA"/>
</dbReference>
<feature type="transmembrane region" description="Helical" evidence="11">
    <location>
        <begin position="225"/>
        <end position="244"/>
    </location>
</feature>
<dbReference type="GO" id="GO:0005886">
    <property type="term" value="C:plasma membrane"/>
    <property type="evidence" value="ECO:0007669"/>
    <property type="project" value="UniProtKB-SubCell"/>
</dbReference>
<dbReference type="InterPro" id="IPR027256">
    <property type="entry name" value="P-typ_ATPase_IB"/>
</dbReference>
<dbReference type="Pfam" id="PF00122">
    <property type="entry name" value="E1-E2_ATPase"/>
    <property type="match status" value="1"/>
</dbReference>
<evidence type="ECO:0000256" key="9">
    <source>
        <dbReference type="ARBA" id="ARBA00022989"/>
    </source>
</evidence>
<dbReference type="PROSITE" id="PS50846">
    <property type="entry name" value="HMA_2"/>
    <property type="match status" value="2"/>
</dbReference>
<protein>
    <submittedName>
        <fullName evidence="13">Cu2+-exporting ATPase</fullName>
    </submittedName>
</protein>
<dbReference type="PRINTS" id="PR00943">
    <property type="entry name" value="CUATPASE"/>
</dbReference>
<dbReference type="NCBIfam" id="TIGR01494">
    <property type="entry name" value="ATPase_P-type"/>
    <property type="match status" value="1"/>
</dbReference>
<keyword evidence="14" id="KW-1185">Reference proteome</keyword>
<keyword evidence="11" id="KW-1003">Cell membrane</keyword>
<comment type="subcellular location">
    <subcellularLocation>
        <location evidence="11">Cell membrane</location>
    </subcellularLocation>
    <subcellularLocation>
        <location evidence="1">Endomembrane system</location>
        <topology evidence="1">Multi-pass membrane protein</topology>
    </subcellularLocation>
</comment>
<dbReference type="OrthoDB" id="9770315at2"/>
<dbReference type="Pfam" id="PF00702">
    <property type="entry name" value="Hydrolase"/>
    <property type="match status" value="1"/>
</dbReference>
<evidence type="ECO:0000256" key="1">
    <source>
        <dbReference type="ARBA" id="ARBA00004127"/>
    </source>
</evidence>